<dbReference type="GO" id="GO:0003677">
    <property type="term" value="F:DNA binding"/>
    <property type="evidence" value="ECO:0007669"/>
    <property type="project" value="UniProtKB-KW"/>
</dbReference>
<comment type="caution">
    <text evidence="4">The sequence shown here is derived from an EMBL/GenBank/DDBJ whole genome shotgun (WGS) entry which is preliminary data.</text>
</comment>
<evidence type="ECO:0000256" key="1">
    <source>
        <dbReference type="ARBA" id="ARBA00023015"/>
    </source>
</evidence>
<accession>A0A2B1CXY8</accession>
<dbReference type="SUPFAM" id="SSF46785">
    <property type="entry name" value="Winged helix' DNA-binding domain"/>
    <property type="match status" value="1"/>
</dbReference>
<keyword evidence="1" id="KW-0805">Transcription regulation</keyword>
<sequence>MMNSNKVYIYELILQINHLSFLKVNKDLESEGLTASQARVLYYLYESEGTIQSQIQKYLSIKSSSLTRLIDTLEKKGLVVRRTTTEDARTKKIFLTPEGTNKKEKLFEARDETEADIIKPLSPDECNELIASLTKIQKELLKYQ</sequence>
<dbReference type="PANTHER" id="PTHR42756">
    <property type="entry name" value="TRANSCRIPTIONAL REGULATOR, MARR"/>
    <property type="match status" value="1"/>
</dbReference>
<dbReference type="Pfam" id="PF01047">
    <property type="entry name" value="MarR"/>
    <property type="match status" value="1"/>
</dbReference>
<dbReference type="InterPro" id="IPR036388">
    <property type="entry name" value="WH-like_DNA-bd_sf"/>
</dbReference>
<dbReference type="InterPro" id="IPR000835">
    <property type="entry name" value="HTH_MarR-typ"/>
</dbReference>
<gene>
    <name evidence="4" type="ORF">COA08_29970</name>
</gene>
<organism evidence="4 5">
    <name type="scientific">Bacillus cereus</name>
    <dbReference type="NCBI Taxonomy" id="1396"/>
    <lineage>
        <taxon>Bacteria</taxon>
        <taxon>Bacillati</taxon>
        <taxon>Bacillota</taxon>
        <taxon>Bacilli</taxon>
        <taxon>Bacillales</taxon>
        <taxon>Bacillaceae</taxon>
        <taxon>Bacillus</taxon>
        <taxon>Bacillus cereus group</taxon>
    </lineage>
</organism>
<keyword evidence="2" id="KW-0238">DNA-binding</keyword>
<dbReference type="PRINTS" id="PR00598">
    <property type="entry name" value="HTHMARR"/>
</dbReference>
<evidence type="ECO:0000313" key="4">
    <source>
        <dbReference type="EMBL" id="PGQ04582.1"/>
    </source>
</evidence>
<name>A0A2B1CXY8_BACCE</name>
<dbReference type="GO" id="GO:0003700">
    <property type="term" value="F:DNA-binding transcription factor activity"/>
    <property type="evidence" value="ECO:0007669"/>
    <property type="project" value="InterPro"/>
</dbReference>
<dbReference type="EMBL" id="NUJQ01000075">
    <property type="protein sequence ID" value="PGQ04582.1"/>
    <property type="molecule type" value="Genomic_DNA"/>
</dbReference>
<keyword evidence="3" id="KW-0804">Transcription</keyword>
<dbReference type="AlphaFoldDB" id="A0A2B1CXY8"/>
<proteinExistence type="predicted"/>
<reference evidence="4 5" key="1">
    <citation type="submission" date="2017-09" db="EMBL/GenBank/DDBJ databases">
        <title>Large-scale bioinformatics analysis of Bacillus genomes uncovers conserved roles of natural products in bacterial physiology.</title>
        <authorList>
            <consortium name="Agbiome Team Llc"/>
            <person name="Bleich R.M."/>
            <person name="Grubbs K.J."/>
            <person name="Santa Maria K.C."/>
            <person name="Allen S.E."/>
            <person name="Farag S."/>
            <person name="Shank E.A."/>
            <person name="Bowers A."/>
        </authorList>
    </citation>
    <scope>NUCLEOTIDE SEQUENCE [LARGE SCALE GENOMIC DNA]</scope>
    <source>
        <strain evidence="4 5">AFS046104</strain>
    </source>
</reference>
<evidence type="ECO:0000313" key="5">
    <source>
        <dbReference type="Proteomes" id="UP000221438"/>
    </source>
</evidence>
<evidence type="ECO:0000256" key="2">
    <source>
        <dbReference type="ARBA" id="ARBA00023125"/>
    </source>
</evidence>
<dbReference type="SMART" id="SM00347">
    <property type="entry name" value="HTH_MARR"/>
    <property type="match status" value="1"/>
</dbReference>
<dbReference type="Gene3D" id="1.10.10.10">
    <property type="entry name" value="Winged helix-like DNA-binding domain superfamily/Winged helix DNA-binding domain"/>
    <property type="match status" value="1"/>
</dbReference>
<dbReference type="InterPro" id="IPR036390">
    <property type="entry name" value="WH_DNA-bd_sf"/>
</dbReference>
<protein>
    <submittedName>
        <fullName evidence="4">Uncharacterized protein</fullName>
    </submittedName>
</protein>
<dbReference type="PROSITE" id="PS50995">
    <property type="entry name" value="HTH_MARR_2"/>
    <property type="match status" value="1"/>
</dbReference>
<dbReference type="PANTHER" id="PTHR42756:SF1">
    <property type="entry name" value="TRANSCRIPTIONAL REPRESSOR OF EMRAB OPERON"/>
    <property type="match status" value="1"/>
</dbReference>
<evidence type="ECO:0000256" key="3">
    <source>
        <dbReference type="ARBA" id="ARBA00023163"/>
    </source>
</evidence>
<dbReference type="Proteomes" id="UP000221438">
    <property type="component" value="Unassembled WGS sequence"/>
</dbReference>